<reference evidence="3 4" key="1">
    <citation type="submission" date="2024-07" db="EMBL/GenBank/DDBJ databases">
        <title>Uliginosibacterium flavum JJ3220;KACC:17644.</title>
        <authorList>
            <person name="Kim M.K."/>
        </authorList>
    </citation>
    <scope>NUCLEOTIDE SEQUENCE [LARGE SCALE GENOMIC DNA]</scope>
    <source>
        <strain evidence="3 4">KACC:17644</strain>
    </source>
</reference>
<dbReference type="SUPFAM" id="SSF53756">
    <property type="entry name" value="UDP-Glycosyltransferase/glycogen phosphorylase"/>
    <property type="match status" value="1"/>
</dbReference>
<dbReference type="Pfam" id="PF13579">
    <property type="entry name" value="Glyco_trans_4_4"/>
    <property type="match status" value="1"/>
</dbReference>
<dbReference type="EC" id="2.4.-.-" evidence="3"/>
<keyword evidence="3" id="KW-0328">Glycosyltransferase</keyword>
<dbReference type="InterPro" id="IPR001296">
    <property type="entry name" value="Glyco_trans_1"/>
</dbReference>
<sequence>MRKEVFLPRILLVHNAYQQKGGEDTVVEAELALLRSRGHEVQTLFRHNDDLQALPRLTALQQMFWSSRTRRDLAAAVADFRPDVIHVHNTFPLISPSLYWAADKAGVPVLQTLHNFRLHCPQAMYLRDGKVCEDCLGHVPWRGAVRGCYRGSKVQSAALAGMLTAHRALGTWQHKVTRYIALNEFCRSKFIEGGLPAERILIKPNFVDFEAPESRERSGFLFVGRLSAEKGVATLAEACRLNPVAVRVAGSGPEADLLTDLPGVMCLGGLSGEQVRTEMSQAAALVLPSIWYENFPRTLVEAFGCGLPVIASRIGALAELIEDGVTGLLFEPGNAEDLAGKMRWAMANPERMGEMGRAARVRYEAHYTAEKNYEQLMAIYREAIAAKRMETMHA</sequence>
<dbReference type="Pfam" id="PF00534">
    <property type="entry name" value="Glycos_transf_1"/>
    <property type="match status" value="1"/>
</dbReference>
<dbReference type="Proteomes" id="UP001549691">
    <property type="component" value="Unassembled WGS sequence"/>
</dbReference>
<gene>
    <name evidence="3" type="ORF">ABXR19_19165</name>
</gene>
<keyword evidence="4" id="KW-1185">Reference proteome</keyword>
<organism evidence="3 4">
    <name type="scientific">Uliginosibacterium flavum</name>
    <dbReference type="NCBI Taxonomy" id="1396831"/>
    <lineage>
        <taxon>Bacteria</taxon>
        <taxon>Pseudomonadati</taxon>
        <taxon>Pseudomonadota</taxon>
        <taxon>Betaproteobacteria</taxon>
        <taxon>Rhodocyclales</taxon>
        <taxon>Zoogloeaceae</taxon>
        <taxon>Uliginosibacterium</taxon>
    </lineage>
</organism>
<accession>A0ABV2TQX1</accession>
<feature type="domain" description="Glycosyltransferase subfamily 4-like N-terminal" evidence="2">
    <location>
        <begin position="21"/>
        <end position="205"/>
    </location>
</feature>
<dbReference type="PANTHER" id="PTHR45947:SF13">
    <property type="entry name" value="TRANSFERASE"/>
    <property type="match status" value="1"/>
</dbReference>
<dbReference type="CDD" id="cd03801">
    <property type="entry name" value="GT4_PimA-like"/>
    <property type="match status" value="1"/>
</dbReference>
<dbReference type="InterPro" id="IPR050194">
    <property type="entry name" value="Glycosyltransferase_grp1"/>
</dbReference>
<dbReference type="InterPro" id="IPR028098">
    <property type="entry name" value="Glyco_trans_4-like_N"/>
</dbReference>
<dbReference type="PANTHER" id="PTHR45947">
    <property type="entry name" value="SULFOQUINOVOSYL TRANSFERASE SQD2"/>
    <property type="match status" value="1"/>
</dbReference>
<proteinExistence type="predicted"/>
<dbReference type="Gene3D" id="3.40.50.2000">
    <property type="entry name" value="Glycogen Phosphorylase B"/>
    <property type="match status" value="2"/>
</dbReference>
<dbReference type="GO" id="GO:0016757">
    <property type="term" value="F:glycosyltransferase activity"/>
    <property type="evidence" value="ECO:0007669"/>
    <property type="project" value="UniProtKB-KW"/>
</dbReference>
<evidence type="ECO:0000259" key="2">
    <source>
        <dbReference type="Pfam" id="PF13579"/>
    </source>
</evidence>
<feature type="domain" description="Glycosyl transferase family 1" evidence="1">
    <location>
        <begin position="216"/>
        <end position="360"/>
    </location>
</feature>
<evidence type="ECO:0000313" key="3">
    <source>
        <dbReference type="EMBL" id="MET7016313.1"/>
    </source>
</evidence>
<comment type="caution">
    <text evidence="3">The sequence shown here is derived from an EMBL/GenBank/DDBJ whole genome shotgun (WGS) entry which is preliminary data.</text>
</comment>
<name>A0ABV2TQX1_9RHOO</name>
<evidence type="ECO:0000313" key="4">
    <source>
        <dbReference type="Proteomes" id="UP001549691"/>
    </source>
</evidence>
<keyword evidence="3" id="KW-0808">Transferase</keyword>
<evidence type="ECO:0000259" key="1">
    <source>
        <dbReference type="Pfam" id="PF00534"/>
    </source>
</evidence>
<dbReference type="EMBL" id="JBEWZI010000035">
    <property type="protein sequence ID" value="MET7016313.1"/>
    <property type="molecule type" value="Genomic_DNA"/>
</dbReference>
<protein>
    <submittedName>
        <fullName evidence="3">Glycosyltransferase family 4 protein</fullName>
        <ecNumber evidence="3">2.4.-.-</ecNumber>
    </submittedName>
</protein>